<name>A0A1Y2GTQ7_9FUNG</name>
<feature type="compositionally biased region" description="Polar residues" evidence="1">
    <location>
        <begin position="176"/>
        <end position="206"/>
    </location>
</feature>
<dbReference type="RefSeq" id="XP_021881980.1">
    <property type="nucleotide sequence ID" value="XM_022030888.1"/>
</dbReference>
<feature type="compositionally biased region" description="Polar residues" evidence="1">
    <location>
        <begin position="102"/>
        <end position="115"/>
    </location>
</feature>
<sequence length="331" mass="36120">MSRPQSVNTVDTPVHDLASSPPNPSDASQTDPVLSPPNQPRRSLSTHLSPDYHSWVTDVSSPSQGPTSSSPAVPTVPSASRFLDAVTGRSKAQQGRIRRENQPSFNGSTFTNSDNEASREHDSEYGNNNDNNDNDDEDANDNGDDSSKDNKDIVQQQDPILPTRSSNGRSSRGYGATNTSSQDPSLSTTVAPLSSNYGFNDTTDAASTPRLPPLSQSRVQVPDRTRPAYKMGAPITTKQRPNKQRTPSTSPTSEPDHDRADQPTETSALLGGGGRDNQNRTRNPQGDREERWTNEGSRRRVARYDGANQQGILDQYMTDENGMDSLRRPSR</sequence>
<proteinExistence type="predicted"/>
<feature type="compositionally biased region" description="Polar residues" evidence="1">
    <location>
        <begin position="1"/>
        <end position="11"/>
    </location>
</feature>
<feature type="compositionally biased region" description="Low complexity" evidence="1">
    <location>
        <begin position="60"/>
        <end position="80"/>
    </location>
</feature>
<dbReference type="GeneID" id="33572729"/>
<accession>A0A1Y2GTQ7</accession>
<reference evidence="2 3" key="1">
    <citation type="submission" date="2016-07" db="EMBL/GenBank/DDBJ databases">
        <title>Pervasive Adenine N6-methylation of Active Genes in Fungi.</title>
        <authorList>
            <consortium name="DOE Joint Genome Institute"/>
            <person name="Mondo S.J."/>
            <person name="Dannebaum R.O."/>
            <person name="Kuo R.C."/>
            <person name="Labutti K."/>
            <person name="Haridas S."/>
            <person name="Kuo A."/>
            <person name="Salamov A."/>
            <person name="Ahrendt S.R."/>
            <person name="Lipzen A."/>
            <person name="Sullivan W."/>
            <person name="Andreopoulos W.B."/>
            <person name="Clum A."/>
            <person name="Lindquist E."/>
            <person name="Daum C."/>
            <person name="Ramamoorthy G.K."/>
            <person name="Gryganskyi A."/>
            <person name="Culley D."/>
            <person name="Magnuson J.K."/>
            <person name="James T.Y."/>
            <person name="O'Malley M.A."/>
            <person name="Stajich J.E."/>
            <person name="Spatafora J.W."/>
            <person name="Visel A."/>
            <person name="Grigoriev I.V."/>
        </authorList>
    </citation>
    <scope>NUCLEOTIDE SEQUENCE [LARGE SCALE GENOMIC DNA]</scope>
    <source>
        <strain evidence="2 3">NRRL 3116</strain>
    </source>
</reference>
<feature type="region of interest" description="Disordered" evidence="1">
    <location>
        <begin position="1"/>
        <end position="331"/>
    </location>
</feature>
<evidence type="ECO:0000313" key="2">
    <source>
        <dbReference type="EMBL" id="ORZ17593.1"/>
    </source>
</evidence>
<protein>
    <submittedName>
        <fullName evidence="2">Uncharacterized protein</fullName>
    </submittedName>
</protein>
<feature type="compositionally biased region" description="Acidic residues" evidence="1">
    <location>
        <begin position="132"/>
        <end position="144"/>
    </location>
</feature>
<dbReference type="Proteomes" id="UP000193648">
    <property type="component" value="Unassembled WGS sequence"/>
</dbReference>
<dbReference type="EMBL" id="MCFF01000016">
    <property type="protein sequence ID" value="ORZ17593.1"/>
    <property type="molecule type" value="Genomic_DNA"/>
</dbReference>
<gene>
    <name evidence="2" type="ORF">BCR41DRAFT_51294</name>
</gene>
<evidence type="ECO:0000256" key="1">
    <source>
        <dbReference type="SAM" id="MobiDB-lite"/>
    </source>
</evidence>
<dbReference type="OrthoDB" id="2448328at2759"/>
<keyword evidence="3" id="KW-1185">Reference proteome</keyword>
<dbReference type="InParanoid" id="A0A1Y2GTQ7"/>
<feature type="compositionally biased region" description="Low complexity" evidence="1">
    <location>
        <begin position="164"/>
        <end position="175"/>
    </location>
</feature>
<feature type="compositionally biased region" description="Basic and acidic residues" evidence="1">
    <location>
        <begin position="285"/>
        <end position="298"/>
    </location>
</feature>
<dbReference type="AlphaFoldDB" id="A0A1Y2GTQ7"/>
<evidence type="ECO:0000313" key="3">
    <source>
        <dbReference type="Proteomes" id="UP000193648"/>
    </source>
</evidence>
<comment type="caution">
    <text evidence="2">The sequence shown here is derived from an EMBL/GenBank/DDBJ whole genome shotgun (WGS) entry which is preliminary data.</text>
</comment>
<organism evidence="2 3">
    <name type="scientific">Lobosporangium transversale</name>
    <dbReference type="NCBI Taxonomy" id="64571"/>
    <lineage>
        <taxon>Eukaryota</taxon>
        <taxon>Fungi</taxon>
        <taxon>Fungi incertae sedis</taxon>
        <taxon>Mucoromycota</taxon>
        <taxon>Mortierellomycotina</taxon>
        <taxon>Mortierellomycetes</taxon>
        <taxon>Mortierellales</taxon>
        <taxon>Mortierellaceae</taxon>
        <taxon>Lobosporangium</taxon>
    </lineage>
</organism>
<feature type="compositionally biased region" description="Polar residues" evidence="1">
    <location>
        <begin position="236"/>
        <end position="253"/>
    </location>
</feature>